<accession>A0A6J6FLN7</accession>
<reference evidence="2" key="1">
    <citation type="submission" date="2020-05" db="EMBL/GenBank/DDBJ databases">
        <authorList>
            <person name="Chiriac C."/>
            <person name="Salcher M."/>
            <person name="Ghai R."/>
            <person name="Kavagutti S V."/>
        </authorList>
    </citation>
    <scope>NUCLEOTIDE SEQUENCE</scope>
</reference>
<dbReference type="EMBL" id="CAEZTS010000150">
    <property type="protein sequence ID" value="CAB4587904.1"/>
    <property type="molecule type" value="Genomic_DNA"/>
</dbReference>
<sequence length="75" mass="8019">MSTSRVSRASISPGSPDGTNCGSMAAPTTSMRSRGKPSTTLAVSAENVEFDSRRSKVRTRPARRRACTRAESSTR</sequence>
<feature type="compositionally biased region" description="Basic residues" evidence="1">
    <location>
        <begin position="55"/>
        <end position="67"/>
    </location>
</feature>
<feature type="region of interest" description="Disordered" evidence="1">
    <location>
        <begin position="1"/>
        <end position="75"/>
    </location>
</feature>
<dbReference type="AlphaFoldDB" id="A0A6J6FLN7"/>
<evidence type="ECO:0000256" key="1">
    <source>
        <dbReference type="SAM" id="MobiDB-lite"/>
    </source>
</evidence>
<protein>
    <submittedName>
        <fullName evidence="2">Unannotated protein</fullName>
    </submittedName>
</protein>
<feature type="compositionally biased region" description="Polar residues" evidence="1">
    <location>
        <begin position="1"/>
        <end position="42"/>
    </location>
</feature>
<evidence type="ECO:0000313" key="2">
    <source>
        <dbReference type="EMBL" id="CAB4587904.1"/>
    </source>
</evidence>
<proteinExistence type="predicted"/>
<gene>
    <name evidence="2" type="ORF">UFOPK1722_01472</name>
</gene>
<organism evidence="2">
    <name type="scientific">freshwater metagenome</name>
    <dbReference type="NCBI Taxonomy" id="449393"/>
    <lineage>
        <taxon>unclassified sequences</taxon>
        <taxon>metagenomes</taxon>
        <taxon>ecological metagenomes</taxon>
    </lineage>
</organism>
<name>A0A6J6FLN7_9ZZZZ</name>